<feature type="signal peptide" evidence="1">
    <location>
        <begin position="1"/>
        <end position="28"/>
    </location>
</feature>
<organism evidence="2 3">
    <name type="scientific">Yinghuangia aomiensis</name>
    <dbReference type="NCBI Taxonomy" id="676205"/>
    <lineage>
        <taxon>Bacteria</taxon>
        <taxon>Bacillati</taxon>
        <taxon>Actinomycetota</taxon>
        <taxon>Actinomycetes</taxon>
        <taxon>Kitasatosporales</taxon>
        <taxon>Streptomycetaceae</taxon>
        <taxon>Yinghuangia</taxon>
    </lineage>
</organism>
<evidence type="ECO:0000256" key="1">
    <source>
        <dbReference type="SAM" id="SignalP"/>
    </source>
</evidence>
<dbReference type="Proteomes" id="UP001500466">
    <property type="component" value="Unassembled WGS sequence"/>
</dbReference>
<sequence>MIGKRIAAAAGATALAGALLGGTATAQAAPAEAGRHCVYSADTQKTTCYATFTELTASLTGGKVTNAPAQPNTAAVEDLSANAIGSTVHAILYQDTNNTGNSFVLVSSAGCGSYHWVNLTAFNDRVSAAWVENMCGIRIWDGSNLTSDRAGYYELLSPGGNVPLWINDKASSVEFW</sequence>
<accession>A0ABP9GVX3</accession>
<evidence type="ECO:0008006" key="4">
    <source>
        <dbReference type="Google" id="ProtNLM"/>
    </source>
</evidence>
<evidence type="ECO:0000313" key="3">
    <source>
        <dbReference type="Proteomes" id="UP001500466"/>
    </source>
</evidence>
<name>A0ABP9GVX3_9ACTN</name>
<dbReference type="EMBL" id="BAABHS010000003">
    <property type="protein sequence ID" value="GAA4952094.1"/>
    <property type="molecule type" value="Genomic_DNA"/>
</dbReference>
<gene>
    <name evidence="2" type="ORF">GCM10023205_11540</name>
</gene>
<keyword evidence="3" id="KW-1185">Reference proteome</keyword>
<protein>
    <recommendedName>
        <fullName evidence="4">Peptidase inhibitor family I36</fullName>
    </recommendedName>
</protein>
<feature type="chain" id="PRO_5046655418" description="Peptidase inhibitor family I36" evidence="1">
    <location>
        <begin position="29"/>
        <end position="176"/>
    </location>
</feature>
<dbReference type="RefSeq" id="WP_345674170.1">
    <property type="nucleotide sequence ID" value="NZ_BAABHS010000003.1"/>
</dbReference>
<keyword evidence="1" id="KW-0732">Signal</keyword>
<reference evidence="3" key="1">
    <citation type="journal article" date="2019" name="Int. J. Syst. Evol. Microbiol.">
        <title>The Global Catalogue of Microorganisms (GCM) 10K type strain sequencing project: providing services to taxonomists for standard genome sequencing and annotation.</title>
        <authorList>
            <consortium name="The Broad Institute Genomics Platform"/>
            <consortium name="The Broad Institute Genome Sequencing Center for Infectious Disease"/>
            <person name="Wu L."/>
            <person name="Ma J."/>
        </authorList>
    </citation>
    <scope>NUCLEOTIDE SEQUENCE [LARGE SCALE GENOMIC DNA]</scope>
    <source>
        <strain evidence="3">JCM 17986</strain>
    </source>
</reference>
<proteinExistence type="predicted"/>
<comment type="caution">
    <text evidence="2">The sequence shown here is derived from an EMBL/GenBank/DDBJ whole genome shotgun (WGS) entry which is preliminary data.</text>
</comment>
<evidence type="ECO:0000313" key="2">
    <source>
        <dbReference type="EMBL" id="GAA4952094.1"/>
    </source>
</evidence>
<dbReference type="Gene3D" id="2.60.20.10">
    <property type="entry name" value="Crystallins"/>
    <property type="match status" value="1"/>
</dbReference>